<keyword evidence="2" id="KW-1185">Reference proteome</keyword>
<organism evidence="1 2">
    <name type="scientific">Tilletia indica</name>
    <dbReference type="NCBI Taxonomy" id="43049"/>
    <lineage>
        <taxon>Eukaryota</taxon>
        <taxon>Fungi</taxon>
        <taxon>Dikarya</taxon>
        <taxon>Basidiomycota</taxon>
        <taxon>Ustilaginomycotina</taxon>
        <taxon>Exobasidiomycetes</taxon>
        <taxon>Tilletiales</taxon>
        <taxon>Tilletiaceae</taxon>
        <taxon>Tilletia</taxon>
    </lineage>
</organism>
<evidence type="ECO:0000313" key="2">
    <source>
        <dbReference type="Proteomes" id="UP000077521"/>
    </source>
</evidence>
<reference evidence="1" key="1">
    <citation type="submission" date="2016-04" db="EMBL/GenBank/DDBJ databases">
        <authorList>
            <person name="Nguyen H.D."/>
            <person name="Samba Siva P."/>
            <person name="Cullis J."/>
            <person name="Levesque C.A."/>
            <person name="Hambleton S."/>
        </authorList>
    </citation>
    <scope>NUCLEOTIDE SEQUENCE</scope>
    <source>
        <strain evidence="1">DAOMC 236416</strain>
    </source>
</reference>
<gene>
    <name evidence="1" type="ORF">A4X13_0g3256</name>
</gene>
<dbReference type="AlphaFoldDB" id="A0A177T9J7"/>
<dbReference type="Proteomes" id="UP000077521">
    <property type="component" value="Unassembled WGS sequence"/>
</dbReference>
<name>A0A177T9J7_9BASI</name>
<dbReference type="EMBL" id="LWDF02000177">
    <property type="protein sequence ID" value="KAE8254849.1"/>
    <property type="molecule type" value="Genomic_DNA"/>
</dbReference>
<protein>
    <submittedName>
        <fullName evidence="1">Uncharacterized protein</fullName>
    </submittedName>
</protein>
<evidence type="ECO:0000313" key="1">
    <source>
        <dbReference type="EMBL" id="KAE8254849.1"/>
    </source>
</evidence>
<reference evidence="1" key="2">
    <citation type="journal article" date="2019" name="IMA Fungus">
        <title>Genome sequencing and comparison of five Tilletia species to identify candidate genes for the detection of regulated species infecting wheat.</title>
        <authorList>
            <person name="Nguyen H.D.T."/>
            <person name="Sultana T."/>
            <person name="Kesanakurti P."/>
            <person name="Hambleton S."/>
        </authorList>
    </citation>
    <scope>NUCLEOTIDE SEQUENCE</scope>
    <source>
        <strain evidence="1">DAOMC 236416</strain>
    </source>
</reference>
<accession>A0A177T9J7</accession>
<proteinExistence type="predicted"/>
<sequence>MRLLPASILGLVIAASTPAVSGKHVDIKCNTVDVGGTRTRTIYLPTHTGHKTTIVRPIATVQKTYTPKPLTHTDVAVTIATRVISATARTSVVTRTSTKFKVKVPTSTVTVAPFAPTSTKYALLPATTTFSTTVTSYTAIAPGPSLAPGSAVPRSVEDEESSAMPRGQLLMNNEAGYPGKKSGARSGPSSGNDVSRRARRGKQVFCTPRIEVTATITKKARVTVTQTKRARRSTVTITSTATGTVTSTHYPKLVTSIVQKAATVTLNANTVTVTATPTLAAVTVTKTLNVQADPPTETTVVDLYAICDPSRYYDLQNWITDASTPCQDSIFAGVTPDAPNCCHSIATSYGAVTWRWAPDAPAGSLPGLCYGAVLNFTFRPKREDFADQCVVENPGTSIGIDPGSSQVGGLLQCGASTHAV</sequence>
<comment type="caution">
    <text evidence="1">The sequence shown here is derived from an EMBL/GenBank/DDBJ whole genome shotgun (WGS) entry which is preliminary data.</text>
</comment>